<evidence type="ECO:0000256" key="3">
    <source>
        <dbReference type="PROSITE-ProRule" id="PRU00042"/>
    </source>
</evidence>
<feature type="domain" description="C2H2-type" evidence="6">
    <location>
        <begin position="897"/>
        <end position="925"/>
    </location>
</feature>
<evidence type="ECO:0000259" key="5">
    <source>
        <dbReference type="PROSITE" id="PS50097"/>
    </source>
</evidence>
<feature type="region of interest" description="Disordered" evidence="4">
    <location>
        <begin position="348"/>
        <end position="506"/>
    </location>
</feature>
<feature type="domain" description="BTB" evidence="5">
    <location>
        <begin position="120"/>
        <end position="185"/>
    </location>
</feature>
<feature type="compositionally biased region" description="Pro residues" evidence="4">
    <location>
        <begin position="59"/>
        <end position="74"/>
    </location>
</feature>
<dbReference type="InterPro" id="IPR011333">
    <property type="entry name" value="SKP1/BTB/POZ_sf"/>
</dbReference>
<keyword evidence="2" id="KW-0539">Nucleus</keyword>
<dbReference type="PANTHER" id="PTHR23110">
    <property type="entry name" value="BTB DOMAIN TRANSCRIPTION FACTOR"/>
    <property type="match status" value="1"/>
</dbReference>
<feature type="region of interest" description="Disordered" evidence="4">
    <location>
        <begin position="704"/>
        <end position="730"/>
    </location>
</feature>
<dbReference type="CDD" id="cd18315">
    <property type="entry name" value="BTB_POZ_BAB-like"/>
    <property type="match status" value="1"/>
</dbReference>
<evidence type="ECO:0000256" key="2">
    <source>
        <dbReference type="ARBA" id="ARBA00023242"/>
    </source>
</evidence>
<protein>
    <submittedName>
        <fullName evidence="8">Sex determination protein fruitless isoform X2</fullName>
    </submittedName>
</protein>
<evidence type="ECO:0000256" key="1">
    <source>
        <dbReference type="ARBA" id="ARBA00004123"/>
    </source>
</evidence>
<dbReference type="PANTHER" id="PTHR23110:SF107">
    <property type="entry name" value="SEX DETERMINATION PROTEIN FRUITLESS"/>
    <property type="match status" value="1"/>
</dbReference>
<dbReference type="CTD" id="42226"/>
<feature type="region of interest" description="Disordered" evidence="4">
    <location>
        <begin position="243"/>
        <end position="267"/>
    </location>
</feature>
<dbReference type="SUPFAM" id="SSF57667">
    <property type="entry name" value="beta-beta-alpha zinc fingers"/>
    <property type="match status" value="1"/>
</dbReference>
<dbReference type="FunFam" id="3.30.710.10:FF:000138">
    <property type="entry name" value="Fruitless, isoform N"/>
    <property type="match status" value="1"/>
</dbReference>
<feature type="compositionally biased region" description="Polar residues" evidence="4">
    <location>
        <begin position="449"/>
        <end position="458"/>
    </location>
</feature>
<dbReference type="GO" id="GO:0003006">
    <property type="term" value="P:developmental process involved in reproduction"/>
    <property type="evidence" value="ECO:0007669"/>
    <property type="project" value="UniProtKB-ARBA"/>
</dbReference>
<dbReference type="Proteomes" id="UP000504634">
    <property type="component" value="Unplaced"/>
</dbReference>
<gene>
    <name evidence="8" type="primary">LOC115620313</name>
</gene>
<dbReference type="SUPFAM" id="SSF54695">
    <property type="entry name" value="POZ domain"/>
    <property type="match status" value="1"/>
</dbReference>
<dbReference type="OrthoDB" id="5560627at2759"/>
<keyword evidence="3" id="KW-0862">Zinc</keyword>
<dbReference type="RefSeq" id="XP_030369361.1">
    <property type="nucleotide sequence ID" value="XM_030513501.1"/>
</dbReference>
<dbReference type="Gene3D" id="3.30.710.10">
    <property type="entry name" value="Potassium Channel Kv1.1, Chain A"/>
    <property type="match status" value="1"/>
</dbReference>
<feature type="region of interest" description="Disordered" evidence="4">
    <location>
        <begin position="1"/>
        <end position="28"/>
    </location>
</feature>
<dbReference type="GO" id="GO:0005634">
    <property type="term" value="C:nucleus"/>
    <property type="evidence" value="ECO:0007669"/>
    <property type="project" value="UniProtKB-SubCell"/>
</dbReference>
<dbReference type="PROSITE" id="PS50157">
    <property type="entry name" value="ZINC_FINGER_C2H2_2"/>
    <property type="match status" value="1"/>
</dbReference>
<organism evidence="7 8">
    <name type="scientific">Drosophila lebanonensis</name>
    <name type="common">Fruit fly</name>
    <name type="synonym">Scaptodrosophila lebanonensis</name>
    <dbReference type="NCBI Taxonomy" id="7225"/>
    <lineage>
        <taxon>Eukaryota</taxon>
        <taxon>Metazoa</taxon>
        <taxon>Ecdysozoa</taxon>
        <taxon>Arthropoda</taxon>
        <taxon>Hexapoda</taxon>
        <taxon>Insecta</taxon>
        <taxon>Pterygota</taxon>
        <taxon>Neoptera</taxon>
        <taxon>Endopterygota</taxon>
        <taxon>Diptera</taxon>
        <taxon>Brachycera</taxon>
        <taxon>Muscomorpha</taxon>
        <taxon>Ephydroidea</taxon>
        <taxon>Drosophilidae</taxon>
        <taxon>Scaptodrosophila</taxon>
    </lineage>
</organism>
<feature type="region of interest" description="Disordered" evidence="4">
    <location>
        <begin position="50"/>
        <end position="82"/>
    </location>
</feature>
<dbReference type="Pfam" id="PF00651">
    <property type="entry name" value="BTB"/>
    <property type="match status" value="1"/>
</dbReference>
<name>A0A6J2SXR2_DROLE</name>
<dbReference type="InterPro" id="IPR036236">
    <property type="entry name" value="Znf_C2H2_sf"/>
</dbReference>
<comment type="subcellular location">
    <subcellularLocation>
        <location evidence="1">Nucleus</location>
    </subcellularLocation>
</comment>
<evidence type="ECO:0000313" key="7">
    <source>
        <dbReference type="Proteomes" id="UP000504634"/>
    </source>
</evidence>
<feature type="compositionally biased region" description="Polar residues" evidence="4">
    <location>
        <begin position="771"/>
        <end position="780"/>
    </location>
</feature>
<dbReference type="Gene3D" id="3.30.160.60">
    <property type="entry name" value="Classic Zinc Finger"/>
    <property type="match status" value="1"/>
</dbReference>
<proteinExistence type="predicted"/>
<feature type="compositionally biased region" description="Basic and acidic residues" evidence="4">
    <location>
        <begin position="415"/>
        <end position="428"/>
    </location>
</feature>
<feature type="region of interest" description="Disordered" evidence="4">
    <location>
        <begin position="583"/>
        <end position="602"/>
    </location>
</feature>
<keyword evidence="3" id="KW-0863">Zinc-finger</keyword>
<feature type="compositionally biased region" description="Low complexity" evidence="4">
    <location>
        <begin position="392"/>
        <end position="414"/>
    </location>
</feature>
<reference evidence="8" key="1">
    <citation type="submission" date="2025-08" db="UniProtKB">
        <authorList>
            <consortium name="RefSeq"/>
        </authorList>
    </citation>
    <scope>IDENTIFICATION</scope>
    <source>
        <strain evidence="8">11010-0011.00</strain>
        <tissue evidence="8">Whole body</tissue>
    </source>
</reference>
<feature type="compositionally biased region" description="Polar residues" evidence="4">
    <location>
        <begin position="810"/>
        <end position="827"/>
    </location>
</feature>
<sequence length="934" mass="100535">MMATSQDYFGNPYALFRGPPTTMRPRESPLGVAAHTAAAYAALDLQTPHKRSMETDVRAPPPPPLPPPPLPLPTTSPSQQVSQYNTDQGAMDQQFCLRWNNHPTNLTGVLTSLLQREALCDVTLACEGETVKAHQTILSACSPYFETIFLQNQHPHPIIYLKDVRYSEMRSLLDFMYKGEVNVGQSSLPMFLKTAESLQVRGLTDNNNLNYRSDCDKLRDSAASSPTGRPNYSGLGVGGGVGVGGGGIGGGDTVRESRESLRSRCERELRDELTAAAHSQRSSSSLSERSSAAAAVAAAAVAAAGGNVNAAAVALGLAPSAGERSPSVGSASAAAVAAAVAAAANRSASADALNSRGDRGDACSDRGSERGTLERADSRDELLQLDYSNKDNNNSNNSSSNNNNNNSSSNNNNNNRERNNSREREREQSSTPVEHLSSSKRRRKNSSNCDNSLTSTHHANAAHVQDRHYSQQDSQATAHSNFKSSPVPKAGGSTSESEDAGGRRESPLSMVASHLVSGGNVGAASALSGLSQSLSIKQELMDAQQQQQQREHHVGLPPEYLSSAAALKLHAEDMSTLLSQHALQGADTREEHNDAKQMPLDQTDNIDGRVKCFNNNHLDGANGNGNENDGDMDGEDEDMGMSNQLLEHELGAYHSGVPKYRRAVVYAPTQPSDESANPADMYLDNNYNCEYKCKELNMRAIRCNHRQQQQQQPSSAHHHAPLHPQHLPPPHVATAAQTALNLGRHGESLCAAEAAYSPATGTTHPHLSYAAVQQSPTGSNSQQQQSHHQLELAHSHGHGYGGHHAHHARSNTPHYQRATSPLSPQPTSSSSASASSSSAAAAAAAAAAANRRDHNIDYSTLFVQLSGTLPTLYRCVSCNKIVSNRWHHANIHRPQSHECPVCGQKFTRRDNMKAHCKIKHADIKDRFFSHYVHM</sequence>
<evidence type="ECO:0000256" key="4">
    <source>
        <dbReference type="SAM" id="MobiDB-lite"/>
    </source>
</evidence>
<dbReference type="GeneID" id="115620313"/>
<dbReference type="InterPro" id="IPR051095">
    <property type="entry name" value="Dros_DevTransReg"/>
</dbReference>
<dbReference type="InterPro" id="IPR000210">
    <property type="entry name" value="BTB/POZ_dom"/>
</dbReference>
<dbReference type="PROSITE" id="PS00028">
    <property type="entry name" value="ZINC_FINGER_C2H2_1"/>
    <property type="match status" value="1"/>
</dbReference>
<evidence type="ECO:0000259" key="6">
    <source>
        <dbReference type="PROSITE" id="PS50157"/>
    </source>
</evidence>
<dbReference type="SMART" id="SM00355">
    <property type="entry name" value="ZnF_C2H2"/>
    <property type="match status" value="2"/>
</dbReference>
<keyword evidence="7" id="KW-1185">Reference proteome</keyword>
<dbReference type="GO" id="GO:0048666">
    <property type="term" value="P:neuron development"/>
    <property type="evidence" value="ECO:0007669"/>
    <property type="project" value="UniProtKB-ARBA"/>
</dbReference>
<evidence type="ECO:0000313" key="8">
    <source>
        <dbReference type="RefSeq" id="XP_030369361.1"/>
    </source>
</evidence>
<dbReference type="InterPro" id="IPR013087">
    <property type="entry name" value="Znf_C2H2_type"/>
</dbReference>
<feature type="region of interest" description="Disordered" evidence="4">
    <location>
        <begin position="771"/>
        <end position="834"/>
    </location>
</feature>
<feature type="compositionally biased region" description="Basic and acidic residues" evidence="4">
    <location>
        <begin position="253"/>
        <end position="267"/>
    </location>
</feature>
<dbReference type="GO" id="GO:0008270">
    <property type="term" value="F:zinc ion binding"/>
    <property type="evidence" value="ECO:0007669"/>
    <property type="project" value="UniProtKB-KW"/>
</dbReference>
<accession>A0A6J2SXR2</accession>
<feature type="compositionally biased region" description="Polar residues" evidence="4">
    <location>
        <begin position="471"/>
        <end position="484"/>
    </location>
</feature>
<dbReference type="GO" id="GO:0048513">
    <property type="term" value="P:animal organ development"/>
    <property type="evidence" value="ECO:0007669"/>
    <property type="project" value="UniProtKB-ARBA"/>
</dbReference>
<dbReference type="AlphaFoldDB" id="A0A6J2SXR2"/>
<dbReference type="SMART" id="SM00225">
    <property type="entry name" value="BTB"/>
    <property type="match status" value="1"/>
</dbReference>
<dbReference type="GO" id="GO:0006357">
    <property type="term" value="P:regulation of transcription by RNA polymerase II"/>
    <property type="evidence" value="ECO:0007669"/>
    <property type="project" value="TreeGrafter"/>
</dbReference>
<feature type="compositionally biased region" description="Gly residues" evidence="4">
    <location>
        <begin position="243"/>
        <end position="252"/>
    </location>
</feature>
<dbReference type="PROSITE" id="PS50097">
    <property type="entry name" value="BTB"/>
    <property type="match status" value="1"/>
</dbReference>
<keyword evidence="3" id="KW-0479">Metal-binding</keyword>
<feature type="compositionally biased region" description="Basic and acidic residues" evidence="4">
    <location>
        <begin position="356"/>
        <end position="382"/>
    </location>
</feature>
<feature type="compositionally biased region" description="Basic residues" evidence="4">
    <location>
        <begin position="795"/>
        <end position="809"/>
    </location>
</feature>